<dbReference type="eggNOG" id="COG2304">
    <property type="taxonomic scope" value="Bacteria"/>
</dbReference>
<evidence type="ECO:0000313" key="2">
    <source>
        <dbReference type="Proteomes" id="UP000030004"/>
    </source>
</evidence>
<keyword evidence="2" id="KW-1185">Reference proteome</keyword>
<protein>
    <submittedName>
        <fullName evidence="1">von Willebrand factor A</fullName>
    </submittedName>
</protein>
<proteinExistence type="predicted"/>
<name>A0A0A0EHD5_9RHOB</name>
<dbReference type="STRING" id="1461694.ATO9_05780"/>
<dbReference type="Pfam" id="PF06707">
    <property type="entry name" value="DUF1194"/>
    <property type="match status" value="1"/>
</dbReference>
<dbReference type="InterPro" id="IPR036465">
    <property type="entry name" value="vWFA_dom_sf"/>
</dbReference>
<dbReference type="InterPro" id="IPR010607">
    <property type="entry name" value="DUF1194"/>
</dbReference>
<accession>A0A0A0EHD5</accession>
<evidence type="ECO:0000313" key="1">
    <source>
        <dbReference type="EMBL" id="KGM49533.1"/>
    </source>
</evidence>
<dbReference type="AlphaFoldDB" id="A0A0A0EHD5"/>
<dbReference type="SUPFAM" id="SSF53300">
    <property type="entry name" value="vWA-like"/>
    <property type="match status" value="1"/>
</dbReference>
<dbReference type="Proteomes" id="UP000030004">
    <property type="component" value="Unassembled WGS sequence"/>
</dbReference>
<reference evidence="1 2" key="1">
    <citation type="journal article" date="2015" name="Antonie Van Leeuwenhoek">
        <title>Pseudooceanicola atlanticus gen. nov. sp. nov., isolated from surface seawater of the Atlantic Ocean and reclassification of Oceanicola batsensis, Oceanicola marinus, Oceanicola nitratireducens, Oceanicola nanhaiensis, Oceanicola antarcticus and Oceanicola flagellatus, as Pseudooceanicola batsensis comb. nov., Pseudooceanicola marinus comb. nov., Pseudooceanicola nitratireducens comb. nov., Pseudooceanicola nanhaiensis comb. nov., Pseudooceanicola antarcticus comb. nov., and Pseudooceanicola flagellatus comb. nov.</title>
        <authorList>
            <person name="Lai Q."/>
            <person name="Li G."/>
            <person name="Liu X."/>
            <person name="Du Y."/>
            <person name="Sun F."/>
            <person name="Shao Z."/>
        </authorList>
    </citation>
    <scope>NUCLEOTIDE SEQUENCE [LARGE SCALE GENOMIC DNA]</scope>
    <source>
        <strain evidence="1 2">22II-s11g</strain>
    </source>
</reference>
<gene>
    <name evidence="1" type="ORF">ATO9_05780</name>
</gene>
<organism evidence="1 2">
    <name type="scientific">Pseudooceanicola atlanticus</name>
    <dbReference type="NCBI Taxonomy" id="1461694"/>
    <lineage>
        <taxon>Bacteria</taxon>
        <taxon>Pseudomonadati</taxon>
        <taxon>Pseudomonadota</taxon>
        <taxon>Alphaproteobacteria</taxon>
        <taxon>Rhodobacterales</taxon>
        <taxon>Paracoccaceae</taxon>
        <taxon>Pseudooceanicola</taxon>
    </lineage>
</organism>
<sequence>MGQHGEYGPLVTRPMVRGAVSALCLTLWPLAAGAECRLALLLALDVSASVDETEYTLQRDGLAAALNRPLIRRAILEGAPGEVAIAVYEWSGRYHQTIVLDWTMLDSHGAIDGAVATIARTQRSYSNWPTALGYSLGFGAGMLSRGPECLRQVIDVSGDGINNEGFGPELAYANFPFDEVTVNGLVVEGRDAALVDYYLNEVMRGPASFVEIALGFDDFEDSMVRKLFREINGLSVGWLQEDGWFPG</sequence>
<dbReference type="EMBL" id="AQQX01000002">
    <property type="protein sequence ID" value="KGM49533.1"/>
    <property type="molecule type" value="Genomic_DNA"/>
</dbReference>
<comment type="caution">
    <text evidence="1">The sequence shown here is derived from an EMBL/GenBank/DDBJ whole genome shotgun (WGS) entry which is preliminary data.</text>
</comment>